<evidence type="ECO:0000259" key="12">
    <source>
        <dbReference type="PROSITE" id="PS51194"/>
    </source>
</evidence>
<keyword evidence="6" id="KW-0067">ATP-binding</keyword>
<dbReference type="GO" id="GO:0016787">
    <property type="term" value="F:hydrolase activity"/>
    <property type="evidence" value="ECO:0007669"/>
    <property type="project" value="UniProtKB-KW"/>
</dbReference>
<feature type="region of interest" description="Disordered" evidence="10">
    <location>
        <begin position="1171"/>
        <end position="1190"/>
    </location>
</feature>
<dbReference type="InterPro" id="IPR044749">
    <property type="entry name" value="FANCM_DEXDc"/>
</dbReference>
<dbReference type="GO" id="GO:0036297">
    <property type="term" value="P:interstrand cross-link repair"/>
    <property type="evidence" value="ECO:0007669"/>
    <property type="project" value="TreeGrafter"/>
</dbReference>
<evidence type="ECO:0000256" key="6">
    <source>
        <dbReference type="ARBA" id="ARBA00022840"/>
    </source>
</evidence>
<dbReference type="PROSITE" id="PS51192">
    <property type="entry name" value="HELICASE_ATP_BIND_1"/>
    <property type="match status" value="1"/>
</dbReference>
<evidence type="ECO:0000256" key="3">
    <source>
        <dbReference type="ARBA" id="ARBA00022741"/>
    </source>
</evidence>
<dbReference type="SMART" id="SM00487">
    <property type="entry name" value="DEXDc"/>
    <property type="match status" value="1"/>
</dbReference>
<dbReference type="PANTHER" id="PTHR14025:SF20">
    <property type="entry name" value="FANCONI ANEMIA GROUP M PROTEIN"/>
    <property type="match status" value="1"/>
</dbReference>
<dbReference type="Pfam" id="PF04851">
    <property type="entry name" value="ResIII"/>
    <property type="match status" value="1"/>
</dbReference>
<comment type="subunit">
    <text evidence="9">Interacts with the MHF histone-fold complex to form the FANCM-MHF complex.</text>
</comment>
<comment type="catalytic activity">
    <reaction evidence="8 9">
        <text>ATP + H2O = ADP + phosphate + H(+)</text>
        <dbReference type="Rhea" id="RHEA:13065"/>
        <dbReference type="ChEBI" id="CHEBI:15377"/>
        <dbReference type="ChEBI" id="CHEBI:15378"/>
        <dbReference type="ChEBI" id="CHEBI:30616"/>
        <dbReference type="ChEBI" id="CHEBI:43474"/>
        <dbReference type="ChEBI" id="CHEBI:456216"/>
        <dbReference type="EC" id="3.6.4.12"/>
    </reaction>
</comment>
<dbReference type="GO" id="GO:0045003">
    <property type="term" value="P:double-strand break repair via synthesis-dependent strand annealing"/>
    <property type="evidence" value="ECO:0007669"/>
    <property type="project" value="TreeGrafter"/>
</dbReference>
<keyword evidence="7" id="KW-0539">Nucleus</keyword>
<dbReference type="GO" id="GO:0009378">
    <property type="term" value="F:four-way junction helicase activity"/>
    <property type="evidence" value="ECO:0007669"/>
    <property type="project" value="TreeGrafter"/>
</dbReference>
<feature type="region of interest" description="Disordered" evidence="10">
    <location>
        <begin position="1095"/>
        <end position="1115"/>
    </location>
</feature>
<dbReference type="CDD" id="cd12091">
    <property type="entry name" value="FANCM_ID"/>
    <property type="match status" value="1"/>
</dbReference>
<dbReference type="GO" id="GO:0043138">
    <property type="term" value="F:3'-5' DNA helicase activity"/>
    <property type="evidence" value="ECO:0007669"/>
    <property type="project" value="InterPro"/>
</dbReference>
<dbReference type="Proteomes" id="UP000807353">
    <property type="component" value="Unassembled WGS sequence"/>
</dbReference>
<reference evidence="13" key="1">
    <citation type="submission" date="2020-11" db="EMBL/GenBank/DDBJ databases">
        <authorList>
            <consortium name="DOE Joint Genome Institute"/>
            <person name="Ahrendt S."/>
            <person name="Riley R."/>
            <person name="Andreopoulos W."/>
            <person name="Labutti K."/>
            <person name="Pangilinan J."/>
            <person name="Ruiz-Duenas F.J."/>
            <person name="Barrasa J.M."/>
            <person name="Sanchez-Garcia M."/>
            <person name="Camarero S."/>
            <person name="Miyauchi S."/>
            <person name="Serrano A."/>
            <person name="Linde D."/>
            <person name="Babiker R."/>
            <person name="Drula E."/>
            <person name="Ayuso-Fernandez I."/>
            <person name="Pacheco R."/>
            <person name="Padilla G."/>
            <person name="Ferreira P."/>
            <person name="Barriuso J."/>
            <person name="Kellner H."/>
            <person name="Castanera R."/>
            <person name="Alfaro M."/>
            <person name="Ramirez L."/>
            <person name="Pisabarro A.G."/>
            <person name="Kuo A."/>
            <person name="Tritt A."/>
            <person name="Lipzen A."/>
            <person name="He G."/>
            <person name="Yan M."/>
            <person name="Ng V."/>
            <person name="Cullen D."/>
            <person name="Martin F."/>
            <person name="Rosso M.-N."/>
            <person name="Henrissat B."/>
            <person name="Hibbett D."/>
            <person name="Martinez A.T."/>
            <person name="Grigoriev I.V."/>
        </authorList>
    </citation>
    <scope>NUCLEOTIDE SEQUENCE</scope>
    <source>
        <strain evidence="13">CBS 247.69</strain>
    </source>
</reference>
<keyword evidence="4" id="KW-0378">Hydrolase</keyword>
<keyword evidence="5" id="KW-0347">Helicase</keyword>
<feature type="region of interest" description="Disordered" evidence="10">
    <location>
        <begin position="1226"/>
        <end position="1268"/>
    </location>
</feature>
<gene>
    <name evidence="13" type="ORF">BDZ94DRAFT_1300548</name>
</gene>
<dbReference type="GO" id="GO:0005524">
    <property type="term" value="F:ATP binding"/>
    <property type="evidence" value="ECO:0007669"/>
    <property type="project" value="UniProtKB-UniRule"/>
</dbReference>
<dbReference type="InterPro" id="IPR006935">
    <property type="entry name" value="Helicase/UvrB_N"/>
</dbReference>
<comment type="subcellular location">
    <subcellularLocation>
        <location evidence="1 9">Nucleus</location>
    </subcellularLocation>
</comment>
<feature type="region of interest" description="Disordered" evidence="10">
    <location>
        <begin position="853"/>
        <end position="873"/>
    </location>
</feature>
<evidence type="ECO:0000259" key="11">
    <source>
        <dbReference type="PROSITE" id="PS51192"/>
    </source>
</evidence>
<feature type="domain" description="Helicase C-terminal" evidence="12">
    <location>
        <begin position="558"/>
        <end position="747"/>
    </location>
</feature>
<feature type="region of interest" description="Disordered" evidence="10">
    <location>
        <begin position="103"/>
        <end position="135"/>
    </location>
</feature>
<proteinExistence type="inferred from homology"/>
<feature type="compositionally biased region" description="Polar residues" evidence="10">
    <location>
        <begin position="854"/>
        <end position="868"/>
    </location>
</feature>
<dbReference type="FunFam" id="3.40.50.300:FF:000861">
    <property type="entry name" value="Fanconi anemia, complementation group M"/>
    <property type="match status" value="1"/>
</dbReference>
<dbReference type="InterPro" id="IPR001650">
    <property type="entry name" value="Helicase_C-like"/>
</dbReference>
<dbReference type="InterPro" id="IPR039686">
    <property type="entry name" value="FANCM/Mph1-like_ID"/>
</dbReference>
<evidence type="ECO:0000313" key="13">
    <source>
        <dbReference type="EMBL" id="KAF9459485.1"/>
    </source>
</evidence>
<dbReference type="InterPro" id="IPR014001">
    <property type="entry name" value="Helicase_ATP-bd"/>
</dbReference>
<dbReference type="SMART" id="SM00490">
    <property type="entry name" value="HELICc"/>
    <property type="match status" value="1"/>
</dbReference>
<dbReference type="InterPro" id="IPR027417">
    <property type="entry name" value="P-loop_NTPase"/>
</dbReference>
<evidence type="ECO:0000256" key="8">
    <source>
        <dbReference type="ARBA" id="ARBA00047995"/>
    </source>
</evidence>
<dbReference type="CDD" id="cd18033">
    <property type="entry name" value="DEXDc_FANCM"/>
    <property type="match status" value="1"/>
</dbReference>
<protein>
    <recommendedName>
        <fullName evidence="9">ATP-dependent DNA helicase</fullName>
        <ecNumber evidence="9">3.6.4.12</ecNumber>
    </recommendedName>
</protein>
<evidence type="ECO:0000256" key="7">
    <source>
        <dbReference type="ARBA" id="ARBA00023242"/>
    </source>
</evidence>
<dbReference type="PROSITE" id="PS51194">
    <property type="entry name" value="HELICASE_CTER"/>
    <property type="match status" value="1"/>
</dbReference>
<dbReference type="EC" id="3.6.4.12" evidence="9"/>
<dbReference type="PANTHER" id="PTHR14025">
    <property type="entry name" value="FANCONI ANEMIA GROUP M FANCM FAMILY MEMBER"/>
    <property type="match status" value="1"/>
</dbReference>
<dbReference type="EMBL" id="MU150316">
    <property type="protein sequence ID" value="KAF9459485.1"/>
    <property type="molecule type" value="Genomic_DNA"/>
</dbReference>
<evidence type="ECO:0000256" key="2">
    <source>
        <dbReference type="ARBA" id="ARBA00009889"/>
    </source>
</evidence>
<feature type="region of interest" description="Disordered" evidence="10">
    <location>
        <begin position="816"/>
        <end position="837"/>
    </location>
</feature>
<feature type="compositionally biased region" description="Basic residues" evidence="10">
    <location>
        <begin position="1153"/>
        <end position="1162"/>
    </location>
</feature>
<feature type="domain" description="Helicase ATP-binding" evidence="11">
    <location>
        <begin position="218"/>
        <end position="386"/>
    </location>
</feature>
<dbReference type="OrthoDB" id="164902at2759"/>
<evidence type="ECO:0000313" key="14">
    <source>
        <dbReference type="Proteomes" id="UP000807353"/>
    </source>
</evidence>
<evidence type="ECO:0000256" key="10">
    <source>
        <dbReference type="SAM" id="MobiDB-lite"/>
    </source>
</evidence>
<evidence type="ECO:0000256" key="9">
    <source>
        <dbReference type="RuleBase" id="RU367027"/>
    </source>
</evidence>
<evidence type="ECO:0000256" key="5">
    <source>
        <dbReference type="ARBA" id="ARBA00022806"/>
    </source>
</evidence>
<dbReference type="GO" id="GO:0000400">
    <property type="term" value="F:four-way junction DNA binding"/>
    <property type="evidence" value="ECO:0007669"/>
    <property type="project" value="TreeGrafter"/>
</dbReference>
<comment type="similarity">
    <text evidence="2 9">Belongs to the DEAD box helicase family. DEAH subfamily. FANCM sub-subfamily.</text>
</comment>
<keyword evidence="14" id="KW-1185">Reference proteome</keyword>
<organism evidence="13 14">
    <name type="scientific">Collybia nuda</name>
    <dbReference type="NCBI Taxonomy" id="64659"/>
    <lineage>
        <taxon>Eukaryota</taxon>
        <taxon>Fungi</taxon>
        <taxon>Dikarya</taxon>
        <taxon>Basidiomycota</taxon>
        <taxon>Agaricomycotina</taxon>
        <taxon>Agaricomycetes</taxon>
        <taxon>Agaricomycetidae</taxon>
        <taxon>Agaricales</taxon>
        <taxon>Tricholomatineae</taxon>
        <taxon>Clitocybaceae</taxon>
        <taxon>Collybia</taxon>
    </lineage>
</organism>
<sequence>MSSDGYFDGDEFDDAMFEELNALEAAILLPDKGQNREHAPEYTVKSLAKDNSFYDLTLDINESELQRLDEFIEDSYQGRVQPVAGPSRSILKTHQTTLFGDVLPVEPASNKPRSHLQRTKSTSQNPFGQKAPKTKTWDQTAFAKTGLKHGKAKAKAKAIDEDEDEDEETVEFEQFPAPIATIHVVGPPPPMKLVPDLLEAKHWIYPMNKPKRDYQHNIVKHCLFENSIIALPTGLGKTFIAGVVMLNYYRWFPDGKVVFVAPSKPLVAQQIDACHQVCGIPGGDAAELTGQIARPTRGRLWKEKRVFYMTPQTFINDLMTENCDPRDIILLVVDEAHRATGDYAYNQVVRFLMAKNSHFRILALTATPGGSTEAVQNLIDGLHISHIEIRDENSLDLKPYIHHKTIKQHVIKMTEDVNKVKDLLAKLMLVDIKPLKQRGVLYGSGDPVNLHPYAAQARMSSLKKDQKWAYAPLARVSNLARAMGYLVEGTLAMCYDYMHEISQEHFGEETTGKAATAASRSKKLRNDPLFQAVMCELEIQHSQRFSTHPKMDRLKALIVQHFAENIGNEGTEAEETKVMVFVTFRQVVDEIVETLNSEQPLIRATKFIGQGTDKQGKKGMAQKEQLEIIKKFKKGEFNVIVATSIGEEGLDIGEVDLILQRAGRTGRKRAGFVHVLLAEGREEFNLDKANETYKEVQKIIWRGEKLELYADVERLLPEHVKPQCLEKVMEIQEYAREETRRRKETLSPTKGIKRKRNDDVARNIPTGANTGFVSVADLLVKGQTKRKKASVPKDFELAGQDDDIDRELESGLILNPPRRTKSSIESTSKHTATKRRLRKSLTMDTARIPRMKKQSTPLVEPTSSQFSSKGIDDEDDLDIEQGIILSRADTVHTPHRSVYKHSGPPSCISLSPDTPDTKLVMSAPVSQCTDSFKADNAQEAPSPSKGMRDQSMAWLVDEDEDPDIIILSSSPVAANPSHLQLTCGDESVEIVRFSENIIDRTTYPTQDPNDSVEIVETRIIQSRTRQKIQENSNPSLVGQIFSDKEFRRFTAASPALVRRRDGSCTTQLSGPSITKRELAKDMLPPTLPCHISTAASLTDDGLPEPSFPIRPTTKQTNKRLVIFDELESPISDMPSPSRRRLHRRANSPVENKPRKRQPKKHSNLVFDFTAAHSGDETSEGSSHSEDDIGSESDRLFLEEIPETQVSPSYDQTLAYRQSLFTQAPSGEKAPAFAKPPIRHGRVFGDDIGRPRRRPSLSSSPLRDDSEPDEYVFGSFVVDDDADISYLSDELSIHTK</sequence>
<keyword evidence="3" id="KW-0547">Nucleotide-binding</keyword>
<name>A0A9P5Y1F5_9AGAR</name>
<evidence type="ECO:0000256" key="4">
    <source>
        <dbReference type="ARBA" id="ARBA00022801"/>
    </source>
</evidence>
<dbReference type="Gene3D" id="3.40.50.300">
    <property type="entry name" value="P-loop containing nucleotide triphosphate hydrolases"/>
    <property type="match status" value="2"/>
</dbReference>
<comment type="caution">
    <text evidence="13">The sequence shown here is derived from an EMBL/GenBank/DDBJ whole genome shotgun (WGS) entry which is preliminary data.</text>
</comment>
<accession>A0A9P5Y1F5</accession>
<comment type="function">
    <text evidence="9">ATP-dependent DNA helicase involved in DNA damage repair by homologous recombination and in genome maintenance. Capable of unwinding D-loops. Plays a role in limiting crossover recombinants during mitotic DNA double-strand break (DSB) repair. Component of a FANCM-MHF complex which promotes gene conversion at blocked replication forks, probably by reversal of the stalled fork.</text>
</comment>
<feature type="region of interest" description="Disordered" evidence="10">
    <location>
        <begin position="1127"/>
        <end position="1162"/>
    </location>
</feature>
<dbReference type="SUPFAM" id="SSF52540">
    <property type="entry name" value="P-loop containing nucleoside triphosphate hydrolases"/>
    <property type="match status" value="1"/>
</dbReference>
<dbReference type="GO" id="GO:0005634">
    <property type="term" value="C:nucleus"/>
    <property type="evidence" value="ECO:0007669"/>
    <property type="project" value="UniProtKB-SubCell"/>
</dbReference>
<evidence type="ECO:0000256" key="1">
    <source>
        <dbReference type="ARBA" id="ARBA00004123"/>
    </source>
</evidence>
<dbReference type="Pfam" id="PF00271">
    <property type="entry name" value="Helicase_C"/>
    <property type="match status" value="1"/>
</dbReference>